<accession>A0ABR4L3G0</accession>
<organism evidence="1 2">
    <name type="scientific">Aspergillus pseudodeflectus</name>
    <dbReference type="NCBI Taxonomy" id="176178"/>
    <lineage>
        <taxon>Eukaryota</taxon>
        <taxon>Fungi</taxon>
        <taxon>Dikarya</taxon>
        <taxon>Ascomycota</taxon>
        <taxon>Pezizomycotina</taxon>
        <taxon>Eurotiomycetes</taxon>
        <taxon>Eurotiomycetidae</taxon>
        <taxon>Eurotiales</taxon>
        <taxon>Aspergillaceae</taxon>
        <taxon>Aspergillus</taxon>
        <taxon>Aspergillus subgen. Nidulantes</taxon>
    </lineage>
</organism>
<comment type="caution">
    <text evidence="1">The sequence shown here is derived from an EMBL/GenBank/DDBJ whole genome shotgun (WGS) entry which is preliminary data.</text>
</comment>
<dbReference type="EMBL" id="JBFXLR010000004">
    <property type="protein sequence ID" value="KAL2859099.1"/>
    <property type="molecule type" value="Genomic_DNA"/>
</dbReference>
<dbReference type="InterPro" id="IPR053137">
    <property type="entry name" value="NLR-like"/>
</dbReference>
<sequence>MASSQHFTAEDYTVALICSMPVEQATVTALLDEDHRDLRTTTLGVYSYTYGRIHKHNIVIAAPLIPGKTSTASVAMQVHNDFRNLQFGLLIGIGGGVPDIEHGFDIRLGDVVVSKPEESFGGLVQFSRGKAPAGGKFERTGSLNSPPHAILATVGGLEGVHRQVDSEILTFLEAILQRYPITKAGGYVYQGAENDQLFRAEVEHDAFNRTCDGCETAGLVQRTPRTSLLPVIHYGTIGSSDAVIKDGLLRDKIRDDLGICCIETEAAGLMESFPCLVIRGISDYADSHKNDRWQPYAAAAAAAYAKVLLSCIPVLNRPQDNRSHRGETVFCVGNARNLLSGSAHEDVVGGDKVLGNRVSGSRVWSNGTNKYDHQFWYTGI</sequence>
<dbReference type="RefSeq" id="XP_070904063.1">
    <property type="nucleotide sequence ID" value="XM_071038753.1"/>
</dbReference>
<name>A0ABR4L3G0_9EURO</name>
<gene>
    <name evidence="1" type="ORF">BJX68DRAFT_227803</name>
</gene>
<protein>
    <submittedName>
        <fullName evidence="1">Purine and uridine phosphorylase</fullName>
    </submittedName>
</protein>
<reference evidence="1 2" key="1">
    <citation type="submission" date="2024-07" db="EMBL/GenBank/DDBJ databases">
        <title>Section-level genome sequencing and comparative genomics of Aspergillus sections Usti and Cavernicolus.</title>
        <authorList>
            <consortium name="Lawrence Berkeley National Laboratory"/>
            <person name="Nybo J.L."/>
            <person name="Vesth T.C."/>
            <person name="Theobald S."/>
            <person name="Frisvad J.C."/>
            <person name="Larsen T.O."/>
            <person name="Kjaerboelling I."/>
            <person name="Rothschild-Mancinelli K."/>
            <person name="Lyhne E.K."/>
            <person name="Kogle M.E."/>
            <person name="Barry K."/>
            <person name="Clum A."/>
            <person name="Na H."/>
            <person name="Ledsgaard L."/>
            <person name="Lin J."/>
            <person name="Lipzen A."/>
            <person name="Kuo A."/>
            <person name="Riley R."/>
            <person name="Mondo S."/>
            <person name="LaButti K."/>
            <person name="Haridas S."/>
            <person name="Pangalinan J."/>
            <person name="Salamov A.A."/>
            <person name="Simmons B.A."/>
            <person name="Magnuson J.K."/>
            <person name="Chen J."/>
            <person name="Drula E."/>
            <person name="Henrissat B."/>
            <person name="Wiebenga A."/>
            <person name="Lubbers R.J."/>
            <person name="Gomes A.C."/>
            <person name="Macurrencykelacurrency M.R."/>
            <person name="Stajich J."/>
            <person name="Grigoriev I.V."/>
            <person name="Mortensen U.H."/>
            <person name="De vries R.P."/>
            <person name="Baker S.E."/>
            <person name="Andersen M.R."/>
        </authorList>
    </citation>
    <scope>NUCLEOTIDE SEQUENCE [LARGE SCALE GENOMIC DNA]</scope>
    <source>
        <strain evidence="1 2">CBS 756.74</strain>
    </source>
</reference>
<dbReference type="Gene3D" id="3.40.50.1580">
    <property type="entry name" value="Nucleoside phosphorylase domain"/>
    <property type="match status" value="1"/>
</dbReference>
<dbReference type="InterPro" id="IPR035994">
    <property type="entry name" value="Nucleoside_phosphorylase_sf"/>
</dbReference>
<keyword evidence="2" id="KW-1185">Reference proteome</keyword>
<dbReference type="PANTHER" id="PTHR46082">
    <property type="entry name" value="ATP/GTP-BINDING PROTEIN-RELATED"/>
    <property type="match status" value="1"/>
</dbReference>
<dbReference type="GeneID" id="98153917"/>
<dbReference type="SUPFAM" id="SSF53167">
    <property type="entry name" value="Purine and uridine phosphorylases"/>
    <property type="match status" value="1"/>
</dbReference>
<dbReference type="PANTHER" id="PTHR46082:SF11">
    <property type="entry name" value="AAA+ ATPASE DOMAIN-CONTAINING PROTEIN-RELATED"/>
    <property type="match status" value="1"/>
</dbReference>
<evidence type="ECO:0000313" key="2">
    <source>
        <dbReference type="Proteomes" id="UP001610444"/>
    </source>
</evidence>
<proteinExistence type="predicted"/>
<evidence type="ECO:0000313" key="1">
    <source>
        <dbReference type="EMBL" id="KAL2859099.1"/>
    </source>
</evidence>
<dbReference type="Proteomes" id="UP001610444">
    <property type="component" value="Unassembled WGS sequence"/>
</dbReference>